<feature type="domain" description="RiboL-PSP-HEPN" evidence="1">
    <location>
        <begin position="20"/>
        <end position="157"/>
    </location>
</feature>
<evidence type="ECO:0000259" key="1">
    <source>
        <dbReference type="Pfam" id="PF18735"/>
    </source>
</evidence>
<protein>
    <recommendedName>
        <fullName evidence="1">RiboL-PSP-HEPN domain-containing protein</fullName>
    </recommendedName>
</protein>
<gene>
    <name evidence="2" type="ORF">GCM10007867_18070</name>
</gene>
<evidence type="ECO:0000313" key="3">
    <source>
        <dbReference type="Proteomes" id="UP001156614"/>
    </source>
</evidence>
<reference evidence="3" key="1">
    <citation type="journal article" date="2019" name="Int. J. Syst. Evol. Microbiol.">
        <title>The Global Catalogue of Microorganisms (GCM) 10K type strain sequencing project: providing services to taxonomists for standard genome sequencing and annotation.</title>
        <authorList>
            <consortium name="The Broad Institute Genomics Platform"/>
            <consortium name="The Broad Institute Genome Sequencing Center for Infectious Disease"/>
            <person name="Wu L."/>
            <person name="Ma J."/>
        </authorList>
    </citation>
    <scope>NUCLEOTIDE SEQUENCE [LARGE SCALE GENOMIC DNA]</scope>
    <source>
        <strain evidence="3">NBRC 3267</strain>
    </source>
</reference>
<comment type="caution">
    <text evidence="2">The sequence shown here is derived from an EMBL/GenBank/DDBJ whole genome shotgun (WGS) entry which is preliminary data.</text>
</comment>
<dbReference type="InterPro" id="IPR041519">
    <property type="entry name" value="HEPN_RiboL-PSP"/>
</dbReference>
<dbReference type="AlphaFoldDB" id="A0AAV5NEX6"/>
<evidence type="ECO:0000313" key="2">
    <source>
        <dbReference type="EMBL" id="GLQ62962.1"/>
    </source>
</evidence>
<sequence>MSISSNALRHSYRARLEALARKSPSDPEEQADWAKYVSVLISGYIEQSFKEILLEFVSSHEISRLDKYISDTWPESRNMKISNIDFILRSFDLSWSEKFNRWLESKDNYKSEINSLIASRNDIAHGKEANTTNVTLRSMRYRLAISLELIDELGSIIYGGNEESLIDELAS</sequence>
<name>A0AAV5NEX6_9PROT</name>
<dbReference type="Proteomes" id="UP001156614">
    <property type="component" value="Unassembled WGS sequence"/>
</dbReference>
<dbReference type="RefSeq" id="WP_167386125.1">
    <property type="nucleotide sequence ID" value="NZ_BEWM01000002.1"/>
</dbReference>
<keyword evidence="3" id="KW-1185">Reference proteome</keyword>
<dbReference type="Pfam" id="PF18735">
    <property type="entry name" value="HEPN_RiboL-PSP"/>
    <property type="match status" value="1"/>
</dbReference>
<dbReference type="EMBL" id="BSNU01000003">
    <property type="protein sequence ID" value="GLQ62962.1"/>
    <property type="molecule type" value="Genomic_DNA"/>
</dbReference>
<organism evidence="2 3">
    <name type="scientific">Gluconobacter cerinus</name>
    <dbReference type="NCBI Taxonomy" id="38307"/>
    <lineage>
        <taxon>Bacteria</taxon>
        <taxon>Pseudomonadati</taxon>
        <taxon>Pseudomonadota</taxon>
        <taxon>Alphaproteobacteria</taxon>
        <taxon>Acetobacterales</taxon>
        <taxon>Acetobacteraceae</taxon>
        <taxon>Gluconobacter</taxon>
    </lineage>
</organism>
<accession>A0AAV5NEX6</accession>
<proteinExistence type="predicted"/>